<comment type="caution">
    <text evidence="4">The sequence shown here is derived from an EMBL/GenBank/DDBJ whole genome shotgun (WGS) entry which is preliminary data.</text>
</comment>
<gene>
    <name evidence="4" type="ORF">CKO40_19140</name>
</gene>
<evidence type="ECO:0000256" key="1">
    <source>
        <dbReference type="ARBA" id="ARBA00007189"/>
    </source>
</evidence>
<evidence type="ECO:0000256" key="2">
    <source>
        <dbReference type="SAM" id="Coils"/>
    </source>
</evidence>
<reference evidence="4" key="1">
    <citation type="submission" date="2017-08" db="EMBL/GenBank/DDBJ databases">
        <authorList>
            <person name="Imhoff J.F."/>
            <person name="Rahn T."/>
            <person name="Kuenzel S."/>
            <person name="Neulinger S.C."/>
        </authorList>
    </citation>
    <scope>NUCLEOTIDE SEQUENCE</scope>
    <source>
        <strain evidence="4">DSM 11080</strain>
    </source>
</reference>
<proteinExistence type="inferred from homology"/>
<evidence type="ECO:0000313" key="5">
    <source>
        <dbReference type="Proteomes" id="UP001296776"/>
    </source>
</evidence>
<protein>
    <recommendedName>
        <fullName evidence="6">DUF2325 domain-containing protein</fullName>
    </recommendedName>
</protein>
<feature type="region of interest" description="Disordered" evidence="3">
    <location>
        <begin position="1"/>
        <end position="46"/>
    </location>
</feature>
<dbReference type="Proteomes" id="UP001296776">
    <property type="component" value="Unassembled WGS sequence"/>
</dbReference>
<dbReference type="Gene3D" id="1.10.287.1490">
    <property type="match status" value="1"/>
</dbReference>
<sequence>MCQSFNRVSNTGLRESVPTPALPVGEAGPAAERASPTDREATGAQHGVNRRRRLWELWHKYHCPIIGTCLEVDDLRRLARKIGSPALRDAKSDFEVHVSFVAAADEKNLLSIAVQKELERRYARTVKRFASAKSPDALRTLWQRALADGEVQGAFWALMTHACADVELRSQAFEDVHMLSHQIGAGLRADLAALAEARKALAHLRKEAESERKRQASRLQKKHTEVEQLRERVMGLEGIEQAYEATRERLRALEDGRELRTLRARVAQLEQENDRQGRRLADAELRAEALEQGLEAAEAEVMGLAARLQEQTNACEALERLIGMGDATDACAGDDCDGCSGHHDRAFDLDLAGQRILCVGGRSDLAPRYRDLVQRCNGELIRHDGGLEDSRQRLEAVLASADAVICPADAVSHNAYALTKRFCKRMAKPCVLVSRSSVGAFAEALSALADAPDSQAAPGPISLGIERAPRATRAA</sequence>
<evidence type="ECO:0000313" key="4">
    <source>
        <dbReference type="EMBL" id="MBK1706601.1"/>
    </source>
</evidence>
<keyword evidence="5" id="KW-1185">Reference proteome</keyword>
<comment type="similarity">
    <text evidence="1">Belongs to the UPF0751 family.</text>
</comment>
<organism evidence="4 5">
    <name type="scientific">Halochromatium glycolicum</name>
    <dbReference type="NCBI Taxonomy" id="85075"/>
    <lineage>
        <taxon>Bacteria</taxon>
        <taxon>Pseudomonadati</taxon>
        <taxon>Pseudomonadota</taxon>
        <taxon>Gammaproteobacteria</taxon>
        <taxon>Chromatiales</taxon>
        <taxon>Chromatiaceae</taxon>
        <taxon>Halochromatium</taxon>
    </lineage>
</organism>
<keyword evidence="2" id="KW-0175">Coiled coil</keyword>
<feature type="coiled-coil region" evidence="2">
    <location>
        <begin position="187"/>
        <end position="321"/>
    </location>
</feature>
<dbReference type="EMBL" id="NRSJ01000045">
    <property type="protein sequence ID" value="MBK1706601.1"/>
    <property type="molecule type" value="Genomic_DNA"/>
</dbReference>
<evidence type="ECO:0008006" key="6">
    <source>
        <dbReference type="Google" id="ProtNLM"/>
    </source>
</evidence>
<evidence type="ECO:0000256" key="3">
    <source>
        <dbReference type="SAM" id="MobiDB-lite"/>
    </source>
</evidence>
<name>A0AAJ0U7B5_9GAMM</name>
<reference evidence="4" key="2">
    <citation type="journal article" date="2020" name="Microorganisms">
        <title>Osmotic Adaptation and Compatible Solute Biosynthesis of Phototrophic Bacteria as Revealed from Genome Analyses.</title>
        <authorList>
            <person name="Imhoff J.F."/>
            <person name="Rahn T."/>
            <person name="Kunzel S."/>
            <person name="Keller A."/>
            <person name="Neulinger S.C."/>
        </authorList>
    </citation>
    <scope>NUCLEOTIDE SEQUENCE</scope>
    <source>
        <strain evidence="4">DSM 11080</strain>
    </source>
</reference>
<dbReference type="InterPro" id="IPR016772">
    <property type="entry name" value="UCP020408"/>
</dbReference>
<dbReference type="RefSeq" id="WP_200348055.1">
    <property type="nucleotide sequence ID" value="NZ_NRSJ01000045.1"/>
</dbReference>
<dbReference type="AlphaFoldDB" id="A0AAJ0U7B5"/>
<feature type="compositionally biased region" description="Polar residues" evidence="3">
    <location>
        <begin position="1"/>
        <end position="13"/>
    </location>
</feature>
<dbReference type="Pfam" id="PF10087">
    <property type="entry name" value="DUF2325"/>
    <property type="match status" value="1"/>
</dbReference>
<accession>A0AAJ0U7B5</accession>